<gene>
    <name evidence="2" type="ORF">CC80DRAFT_559433</name>
</gene>
<feature type="signal peptide" evidence="1">
    <location>
        <begin position="1"/>
        <end position="19"/>
    </location>
</feature>
<evidence type="ECO:0000313" key="3">
    <source>
        <dbReference type="Proteomes" id="UP000800035"/>
    </source>
</evidence>
<feature type="chain" id="PRO_5025354985" evidence="1">
    <location>
        <begin position="20"/>
        <end position="383"/>
    </location>
</feature>
<dbReference type="AlphaFoldDB" id="A0A6A5U2A8"/>
<evidence type="ECO:0000313" key="2">
    <source>
        <dbReference type="EMBL" id="KAF1958430.1"/>
    </source>
</evidence>
<reference evidence="2" key="1">
    <citation type="journal article" date="2020" name="Stud. Mycol.">
        <title>101 Dothideomycetes genomes: a test case for predicting lifestyles and emergence of pathogens.</title>
        <authorList>
            <person name="Haridas S."/>
            <person name="Albert R."/>
            <person name="Binder M."/>
            <person name="Bloem J."/>
            <person name="Labutti K."/>
            <person name="Salamov A."/>
            <person name="Andreopoulos B."/>
            <person name="Baker S."/>
            <person name="Barry K."/>
            <person name="Bills G."/>
            <person name="Bluhm B."/>
            <person name="Cannon C."/>
            <person name="Castanera R."/>
            <person name="Culley D."/>
            <person name="Daum C."/>
            <person name="Ezra D."/>
            <person name="Gonzalez J."/>
            <person name="Henrissat B."/>
            <person name="Kuo A."/>
            <person name="Liang C."/>
            <person name="Lipzen A."/>
            <person name="Lutzoni F."/>
            <person name="Magnuson J."/>
            <person name="Mondo S."/>
            <person name="Nolan M."/>
            <person name="Ohm R."/>
            <person name="Pangilinan J."/>
            <person name="Park H.-J."/>
            <person name="Ramirez L."/>
            <person name="Alfaro M."/>
            <person name="Sun H."/>
            <person name="Tritt A."/>
            <person name="Yoshinaga Y."/>
            <person name="Zwiers L.-H."/>
            <person name="Turgeon B."/>
            <person name="Goodwin S."/>
            <person name="Spatafora J."/>
            <person name="Crous P."/>
            <person name="Grigoriev I."/>
        </authorList>
    </citation>
    <scope>NUCLEOTIDE SEQUENCE</scope>
    <source>
        <strain evidence="2">CBS 675.92</strain>
    </source>
</reference>
<name>A0A6A5U2A8_9PLEO</name>
<evidence type="ECO:0000256" key="1">
    <source>
        <dbReference type="SAM" id="SignalP"/>
    </source>
</evidence>
<organism evidence="2 3">
    <name type="scientific">Byssothecium circinans</name>
    <dbReference type="NCBI Taxonomy" id="147558"/>
    <lineage>
        <taxon>Eukaryota</taxon>
        <taxon>Fungi</taxon>
        <taxon>Dikarya</taxon>
        <taxon>Ascomycota</taxon>
        <taxon>Pezizomycotina</taxon>
        <taxon>Dothideomycetes</taxon>
        <taxon>Pleosporomycetidae</taxon>
        <taxon>Pleosporales</taxon>
        <taxon>Massarineae</taxon>
        <taxon>Massarinaceae</taxon>
        <taxon>Byssothecium</taxon>
    </lineage>
</organism>
<accession>A0A6A5U2A8</accession>
<keyword evidence="1" id="KW-0732">Signal</keyword>
<dbReference type="OrthoDB" id="3800646at2759"/>
<proteinExistence type="predicted"/>
<dbReference type="EMBL" id="ML976987">
    <property type="protein sequence ID" value="KAF1958430.1"/>
    <property type="molecule type" value="Genomic_DNA"/>
</dbReference>
<protein>
    <submittedName>
        <fullName evidence="2">Uncharacterized protein</fullName>
    </submittedName>
</protein>
<keyword evidence="3" id="KW-1185">Reference proteome</keyword>
<dbReference type="Proteomes" id="UP000800035">
    <property type="component" value="Unassembled WGS sequence"/>
</dbReference>
<sequence length="383" mass="42081">MYLSTFIVALAGLITFAVGAPLETDPTSTVNPDVLTASHTATPFNVPTDMPSTPLVNVTFFLDDNCGKKDWADGHVYDTECKELSDGWHGLVVEKADPSLTYNSLRVFKSSDCSGPWTLEPIKCAAEDGGGGCACSHISTYHSDSFPRSSLYPYLCLLLTILSQTRLLLLIPYSHPFSSPLLYTLSQFSFHHTPTPTKHSKKHQHNAYPSPHHHLHRYLHHPRLGAPAPNTIPTFSAVDIGIDTDIDATIPPAPHTQTIDLLPIDATQPDTGPDAKPSGTIYITLDVFTDNACNDRSGPGKYGQEFITTPYCKDIPFEHKSAQVVQARSELADDALRFYAEPGFFCYKQMAVVVPIKCPTTANGTLDCACVDMERFRSVKMEY</sequence>